<dbReference type="SUPFAM" id="SSF53335">
    <property type="entry name" value="S-adenosyl-L-methionine-dependent methyltransferases"/>
    <property type="match status" value="1"/>
</dbReference>
<feature type="domain" description="Methyltransferase" evidence="4">
    <location>
        <begin position="74"/>
        <end position="148"/>
    </location>
</feature>
<sequence length="200" mass="22409">MHGREFDEKRDGPQWGRRPLLLAGLGLLTVPRLSWSQGASTAPALDVPYVPTPQPVVDRMLEMAKVNSRDVLYDLGCGDGRIVITASKQHGARGVGIDLNPVRIEEAKANAKQAGVSGKVDFRVGDLFEADFSPATVVTLYLLPNINRKLRPQLWRQLDVGTRVVSHAFDMGEEWPPERVDKIDHRTLYLWTIRPEHKRA</sequence>
<dbReference type="RefSeq" id="WP_135283623.1">
    <property type="nucleotide sequence ID" value="NZ_SMLL01000001.1"/>
</dbReference>
<comment type="caution">
    <text evidence="5">The sequence shown here is derived from an EMBL/GenBank/DDBJ whole genome shotgun (WGS) entry which is preliminary data.</text>
</comment>
<keyword evidence="2 5" id="KW-0808">Transferase</keyword>
<dbReference type="InterPro" id="IPR026170">
    <property type="entry name" value="FAM173A/B"/>
</dbReference>
<proteinExistence type="predicted"/>
<dbReference type="OrthoDB" id="281208at2"/>
<name>A0A4Z0C0K9_9BURK</name>
<protein>
    <submittedName>
        <fullName evidence="5">Class I SAM-dependent methyltransferase</fullName>
    </submittedName>
</protein>
<dbReference type="InterPro" id="IPR041698">
    <property type="entry name" value="Methyltransf_25"/>
</dbReference>
<evidence type="ECO:0000259" key="4">
    <source>
        <dbReference type="Pfam" id="PF13649"/>
    </source>
</evidence>
<gene>
    <name evidence="5" type="ORF">EZ242_03050</name>
</gene>
<dbReference type="Pfam" id="PF13649">
    <property type="entry name" value="Methyltransf_25"/>
    <property type="match status" value="1"/>
</dbReference>
<dbReference type="InterPro" id="IPR029063">
    <property type="entry name" value="SAM-dependent_MTases_sf"/>
</dbReference>
<keyword evidence="3" id="KW-0949">S-adenosyl-L-methionine</keyword>
<dbReference type="EMBL" id="SMLL01000001">
    <property type="protein sequence ID" value="TFZ04741.1"/>
    <property type="molecule type" value="Genomic_DNA"/>
</dbReference>
<accession>A0A4Z0C0K9</accession>
<keyword evidence="1 5" id="KW-0489">Methyltransferase</keyword>
<dbReference type="GO" id="GO:0016279">
    <property type="term" value="F:protein-lysine N-methyltransferase activity"/>
    <property type="evidence" value="ECO:0007669"/>
    <property type="project" value="InterPro"/>
</dbReference>
<evidence type="ECO:0000256" key="2">
    <source>
        <dbReference type="ARBA" id="ARBA00022679"/>
    </source>
</evidence>
<dbReference type="GO" id="GO:0032259">
    <property type="term" value="P:methylation"/>
    <property type="evidence" value="ECO:0007669"/>
    <property type="project" value="UniProtKB-KW"/>
</dbReference>
<organism evidence="5 6">
    <name type="scientific">Ramlibacter rhizophilus</name>
    <dbReference type="NCBI Taxonomy" id="1781167"/>
    <lineage>
        <taxon>Bacteria</taxon>
        <taxon>Pseudomonadati</taxon>
        <taxon>Pseudomonadota</taxon>
        <taxon>Betaproteobacteria</taxon>
        <taxon>Burkholderiales</taxon>
        <taxon>Comamonadaceae</taxon>
        <taxon>Ramlibacter</taxon>
    </lineage>
</organism>
<evidence type="ECO:0000256" key="1">
    <source>
        <dbReference type="ARBA" id="ARBA00022603"/>
    </source>
</evidence>
<reference evidence="5 6" key="1">
    <citation type="submission" date="2019-03" db="EMBL/GenBank/DDBJ databases">
        <title>Ramlibacter rhizophilus CCTCC AB2015357, whole genome shotgun sequence.</title>
        <authorList>
            <person name="Zhang X."/>
            <person name="Feng G."/>
            <person name="Zhu H."/>
        </authorList>
    </citation>
    <scope>NUCLEOTIDE SEQUENCE [LARGE SCALE GENOMIC DNA]</scope>
    <source>
        <strain evidence="5 6">CCTCC AB2015357</strain>
    </source>
</reference>
<dbReference type="Proteomes" id="UP000297564">
    <property type="component" value="Unassembled WGS sequence"/>
</dbReference>
<dbReference type="Gene3D" id="3.40.50.150">
    <property type="entry name" value="Vaccinia Virus protein VP39"/>
    <property type="match status" value="1"/>
</dbReference>
<dbReference type="CDD" id="cd02440">
    <property type="entry name" value="AdoMet_MTases"/>
    <property type="match status" value="1"/>
</dbReference>
<dbReference type="AlphaFoldDB" id="A0A4Z0C0K9"/>
<dbReference type="PANTHER" id="PTHR13610:SF11">
    <property type="entry name" value="METHYLTRANSFERASE DOMAIN-CONTAINING PROTEIN"/>
    <property type="match status" value="1"/>
</dbReference>
<dbReference type="PANTHER" id="PTHR13610">
    <property type="entry name" value="METHYLTRANSFERASE DOMAIN-CONTAINING PROTEIN"/>
    <property type="match status" value="1"/>
</dbReference>
<evidence type="ECO:0000313" key="5">
    <source>
        <dbReference type="EMBL" id="TFZ04741.1"/>
    </source>
</evidence>
<keyword evidence="6" id="KW-1185">Reference proteome</keyword>
<evidence type="ECO:0000256" key="3">
    <source>
        <dbReference type="ARBA" id="ARBA00022691"/>
    </source>
</evidence>
<evidence type="ECO:0000313" key="6">
    <source>
        <dbReference type="Proteomes" id="UP000297564"/>
    </source>
</evidence>